<protein>
    <recommendedName>
        <fullName evidence="1">HTH cro/C1-type domain-containing protein</fullName>
    </recommendedName>
</protein>
<accession>A0A6J4QQX1</accession>
<sequence>MSPKSIEIDPQKLRAARHRKALTLRELGERVGMDHNLIWMYEDGRRKPIPRNLRKLAEGLGVEPADLIRET</sequence>
<proteinExistence type="predicted"/>
<dbReference type="EMBL" id="CADCVF010000020">
    <property type="protein sequence ID" value="CAA9450799.1"/>
    <property type="molecule type" value="Genomic_DNA"/>
</dbReference>
<reference evidence="2" key="1">
    <citation type="submission" date="2020-02" db="EMBL/GenBank/DDBJ databases">
        <authorList>
            <person name="Meier V. D."/>
        </authorList>
    </citation>
    <scope>NUCLEOTIDE SEQUENCE</scope>
    <source>
        <strain evidence="2">AVDCRST_MAG58</strain>
    </source>
</reference>
<gene>
    <name evidence="2" type="ORF">AVDCRST_MAG58-927</name>
</gene>
<dbReference type="CDD" id="cd00093">
    <property type="entry name" value="HTH_XRE"/>
    <property type="match status" value="1"/>
</dbReference>
<dbReference type="AlphaFoldDB" id="A0A6J4QQX1"/>
<dbReference type="GO" id="GO:0003677">
    <property type="term" value="F:DNA binding"/>
    <property type="evidence" value="ECO:0007669"/>
    <property type="project" value="InterPro"/>
</dbReference>
<dbReference type="InterPro" id="IPR010982">
    <property type="entry name" value="Lambda_DNA-bd_dom_sf"/>
</dbReference>
<dbReference type="SMART" id="SM00530">
    <property type="entry name" value="HTH_XRE"/>
    <property type="match status" value="1"/>
</dbReference>
<organism evidence="2">
    <name type="scientific">uncultured Rubrobacteraceae bacterium</name>
    <dbReference type="NCBI Taxonomy" id="349277"/>
    <lineage>
        <taxon>Bacteria</taxon>
        <taxon>Bacillati</taxon>
        <taxon>Actinomycetota</taxon>
        <taxon>Rubrobacteria</taxon>
        <taxon>Rubrobacterales</taxon>
        <taxon>Rubrobacteraceae</taxon>
        <taxon>environmental samples</taxon>
    </lineage>
</organism>
<dbReference type="Pfam" id="PF13560">
    <property type="entry name" value="HTH_31"/>
    <property type="match status" value="1"/>
</dbReference>
<dbReference type="InterPro" id="IPR001387">
    <property type="entry name" value="Cro/C1-type_HTH"/>
</dbReference>
<dbReference type="SUPFAM" id="SSF47413">
    <property type="entry name" value="lambda repressor-like DNA-binding domains"/>
    <property type="match status" value="1"/>
</dbReference>
<name>A0A6J4QQX1_9ACTN</name>
<evidence type="ECO:0000313" key="2">
    <source>
        <dbReference type="EMBL" id="CAA9450799.1"/>
    </source>
</evidence>
<feature type="domain" description="HTH cro/C1-type" evidence="1">
    <location>
        <begin position="13"/>
        <end position="67"/>
    </location>
</feature>
<dbReference type="PROSITE" id="PS50943">
    <property type="entry name" value="HTH_CROC1"/>
    <property type="match status" value="1"/>
</dbReference>
<dbReference type="Gene3D" id="1.10.260.40">
    <property type="entry name" value="lambda repressor-like DNA-binding domains"/>
    <property type="match status" value="1"/>
</dbReference>
<evidence type="ECO:0000259" key="1">
    <source>
        <dbReference type="PROSITE" id="PS50943"/>
    </source>
</evidence>